<name>A0A7W8QTE1_9ACTN</name>
<dbReference type="EMBL" id="JACHDB010000002">
    <property type="protein sequence ID" value="MBB5435630.1"/>
    <property type="molecule type" value="Genomic_DNA"/>
</dbReference>
<dbReference type="RefSeq" id="WP_184398564.1">
    <property type="nucleotide sequence ID" value="NZ_BAAAJD010000151.1"/>
</dbReference>
<evidence type="ECO:0000313" key="4">
    <source>
        <dbReference type="Proteomes" id="UP000572635"/>
    </source>
</evidence>
<feature type="compositionally biased region" description="Pro residues" evidence="1">
    <location>
        <begin position="1"/>
        <end position="28"/>
    </location>
</feature>
<comment type="caution">
    <text evidence="3">The sequence shown here is derived from an EMBL/GenBank/DDBJ whole genome shotgun (WGS) entry which is preliminary data.</text>
</comment>
<feature type="transmembrane region" description="Helical" evidence="2">
    <location>
        <begin position="74"/>
        <end position="94"/>
    </location>
</feature>
<evidence type="ECO:0000313" key="3">
    <source>
        <dbReference type="EMBL" id="MBB5435630.1"/>
    </source>
</evidence>
<evidence type="ECO:0000256" key="1">
    <source>
        <dbReference type="SAM" id="MobiDB-lite"/>
    </source>
</evidence>
<keyword evidence="2" id="KW-1133">Transmembrane helix</keyword>
<proteinExistence type="predicted"/>
<keyword evidence="4" id="KW-1185">Reference proteome</keyword>
<gene>
    <name evidence="3" type="ORF">HDA36_005778</name>
</gene>
<sequence>MSTPPHPPQDPGLPPPASTDTRPFPPAEDPLTTVLRPPGSSFAPFVLKLLPLLGLFFVVMLLLGSILFETLAPGRGVTGGVAVGAVSSLALISIPLSKAVKAARGTMVLVSPVGVELRDPHGFEVRLRWGNVIGVGSVDTRLTASSPLNGPGPRPRPARLSGQGLRGWGERVVSPRAPLWMRQHLAQQPRDPRTGLELLGLAFAAAGPEGPANPLLAQARHHRPDLFPADGAR</sequence>
<dbReference type="AlphaFoldDB" id="A0A7W8QTE1"/>
<reference evidence="3 4" key="1">
    <citation type="submission" date="2020-08" db="EMBL/GenBank/DDBJ databases">
        <title>Sequencing the genomes of 1000 actinobacteria strains.</title>
        <authorList>
            <person name="Klenk H.-P."/>
        </authorList>
    </citation>
    <scope>NUCLEOTIDE SEQUENCE [LARGE SCALE GENOMIC DNA]</scope>
    <source>
        <strain evidence="3 4">DSM 44551</strain>
    </source>
</reference>
<feature type="region of interest" description="Disordered" evidence="1">
    <location>
        <begin position="143"/>
        <end position="164"/>
    </location>
</feature>
<feature type="region of interest" description="Disordered" evidence="1">
    <location>
        <begin position="1"/>
        <end position="31"/>
    </location>
</feature>
<feature type="transmembrane region" description="Helical" evidence="2">
    <location>
        <begin position="45"/>
        <end position="68"/>
    </location>
</feature>
<keyword evidence="2" id="KW-0472">Membrane</keyword>
<keyword evidence="2" id="KW-0812">Transmembrane</keyword>
<accession>A0A7W8QTE1</accession>
<dbReference type="Proteomes" id="UP000572635">
    <property type="component" value="Unassembled WGS sequence"/>
</dbReference>
<evidence type="ECO:0000256" key="2">
    <source>
        <dbReference type="SAM" id="Phobius"/>
    </source>
</evidence>
<organism evidence="3 4">
    <name type="scientific">Nocardiopsis composta</name>
    <dbReference type="NCBI Taxonomy" id="157465"/>
    <lineage>
        <taxon>Bacteria</taxon>
        <taxon>Bacillati</taxon>
        <taxon>Actinomycetota</taxon>
        <taxon>Actinomycetes</taxon>
        <taxon>Streptosporangiales</taxon>
        <taxon>Nocardiopsidaceae</taxon>
        <taxon>Nocardiopsis</taxon>
    </lineage>
</organism>
<protein>
    <submittedName>
        <fullName evidence="3">Uncharacterized protein</fullName>
    </submittedName>
</protein>